<evidence type="ECO:0000313" key="2">
    <source>
        <dbReference type="EMBL" id="KAJ8435571.1"/>
    </source>
</evidence>
<organism evidence="2 3">
    <name type="scientific">Carnegiea gigantea</name>
    <dbReference type="NCBI Taxonomy" id="171969"/>
    <lineage>
        <taxon>Eukaryota</taxon>
        <taxon>Viridiplantae</taxon>
        <taxon>Streptophyta</taxon>
        <taxon>Embryophyta</taxon>
        <taxon>Tracheophyta</taxon>
        <taxon>Spermatophyta</taxon>
        <taxon>Magnoliopsida</taxon>
        <taxon>eudicotyledons</taxon>
        <taxon>Gunneridae</taxon>
        <taxon>Pentapetalae</taxon>
        <taxon>Caryophyllales</taxon>
        <taxon>Cactineae</taxon>
        <taxon>Cactaceae</taxon>
        <taxon>Cactoideae</taxon>
        <taxon>Echinocereeae</taxon>
        <taxon>Carnegiea</taxon>
    </lineage>
</organism>
<gene>
    <name evidence="2" type="ORF">Cgig2_020033</name>
</gene>
<protein>
    <recommendedName>
        <fullName evidence="4">Ubiquitin-like protease family profile domain-containing protein</fullName>
    </recommendedName>
</protein>
<proteinExistence type="predicted"/>
<dbReference type="AlphaFoldDB" id="A0A9Q1QBP9"/>
<name>A0A9Q1QBP9_9CARY</name>
<keyword evidence="3" id="KW-1185">Reference proteome</keyword>
<sequence>MRGKGRQARASSKGANDGGADNETVIDVAPLTMTVEVTSDGLRQMQCDLAEKMELPELQPHHICADYLEGLIHDVLNYDAGDDARKLVLCDTEVCDNVWKAKIAKVNVISSAIWERMKKRVDRRLHFVSPCVIHIPSSLEGHVRLIVCDMESVFGCSGHDCGLFVMAFMEVLSIRTDGLYFKRAYVRHMRDKCLLSIMLGKIVHYPEALEGSCCTI</sequence>
<dbReference type="Proteomes" id="UP001153076">
    <property type="component" value="Unassembled WGS sequence"/>
</dbReference>
<reference evidence="2" key="1">
    <citation type="submission" date="2022-04" db="EMBL/GenBank/DDBJ databases">
        <title>Carnegiea gigantea Genome sequencing and assembly v2.</title>
        <authorList>
            <person name="Copetti D."/>
            <person name="Sanderson M.J."/>
            <person name="Burquez A."/>
            <person name="Wojciechowski M.F."/>
        </authorList>
    </citation>
    <scope>NUCLEOTIDE SEQUENCE</scope>
    <source>
        <strain evidence="2">SGP5-SGP5p</strain>
        <tissue evidence="2">Aerial part</tissue>
    </source>
</reference>
<evidence type="ECO:0008006" key="4">
    <source>
        <dbReference type="Google" id="ProtNLM"/>
    </source>
</evidence>
<evidence type="ECO:0000256" key="1">
    <source>
        <dbReference type="SAM" id="MobiDB-lite"/>
    </source>
</evidence>
<comment type="caution">
    <text evidence="2">The sequence shown here is derived from an EMBL/GenBank/DDBJ whole genome shotgun (WGS) entry which is preliminary data.</text>
</comment>
<feature type="region of interest" description="Disordered" evidence="1">
    <location>
        <begin position="1"/>
        <end position="22"/>
    </location>
</feature>
<evidence type="ECO:0000313" key="3">
    <source>
        <dbReference type="Proteomes" id="UP001153076"/>
    </source>
</evidence>
<accession>A0A9Q1QBP9</accession>
<dbReference type="EMBL" id="JAKOGI010000404">
    <property type="protein sequence ID" value="KAJ8435571.1"/>
    <property type="molecule type" value="Genomic_DNA"/>
</dbReference>